<evidence type="ECO:0000256" key="5">
    <source>
        <dbReference type="ARBA" id="ARBA00022692"/>
    </source>
</evidence>
<evidence type="ECO:0000256" key="6">
    <source>
        <dbReference type="ARBA" id="ARBA00022792"/>
    </source>
</evidence>
<comment type="function">
    <text evidence="11">Component of the ubiquinol-cytochrome c oxidoreductase, a multisubunit transmembrane complex that is part of the mitochondrial electron transport chain which drives oxidative phosphorylation. The complex plays an important role in the uptake of multiple carbon sources present in different host niches.</text>
</comment>
<evidence type="ECO:0000256" key="7">
    <source>
        <dbReference type="ARBA" id="ARBA00022982"/>
    </source>
</evidence>
<keyword evidence="6 11" id="KW-0999">Mitochondrion inner membrane</keyword>
<keyword evidence="13" id="KW-1185">Reference proteome</keyword>
<dbReference type="Proteomes" id="UP000799766">
    <property type="component" value="Unassembled WGS sequence"/>
</dbReference>
<keyword evidence="8" id="KW-1133">Transmembrane helix</keyword>
<keyword evidence="5" id="KW-0812">Transmembrane</keyword>
<dbReference type="InterPro" id="IPR004205">
    <property type="entry name" value="Cyt_bc1_su8"/>
</dbReference>
<evidence type="ECO:0000256" key="8">
    <source>
        <dbReference type="ARBA" id="ARBA00022989"/>
    </source>
</evidence>
<dbReference type="PANTHER" id="PTHR12119:SF2">
    <property type="entry name" value="CYTOCHROME B-C1 COMPLEX SUBUNIT 8"/>
    <property type="match status" value="1"/>
</dbReference>
<name>A0A6A6NPK5_9PEZI</name>
<dbReference type="InterPro" id="IPR036642">
    <property type="entry name" value="Cyt_bc1_su8_sf"/>
</dbReference>
<evidence type="ECO:0000256" key="11">
    <source>
        <dbReference type="RuleBase" id="RU368118"/>
    </source>
</evidence>
<reference evidence="12" key="1">
    <citation type="journal article" date="2020" name="Stud. Mycol.">
        <title>101 Dothideomycetes genomes: a test case for predicting lifestyles and emergence of pathogens.</title>
        <authorList>
            <person name="Haridas S."/>
            <person name="Albert R."/>
            <person name="Binder M."/>
            <person name="Bloem J."/>
            <person name="Labutti K."/>
            <person name="Salamov A."/>
            <person name="Andreopoulos B."/>
            <person name="Baker S."/>
            <person name="Barry K."/>
            <person name="Bills G."/>
            <person name="Bluhm B."/>
            <person name="Cannon C."/>
            <person name="Castanera R."/>
            <person name="Culley D."/>
            <person name="Daum C."/>
            <person name="Ezra D."/>
            <person name="Gonzalez J."/>
            <person name="Henrissat B."/>
            <person name="Kuo A."/>
            <person name="Liang C."/>
            <person name="Lipzen A."/>
            <person name="Lutzoni F."/>
            <person name="Magnuson J."/>
            <person name="Mondo S."/>
            <person name="Nolan M."/>
            <person name="Ohm R."/>
            <person name="Pangilinan J."/>
            <person name="Park H.-J."/>
            <person name="Ramirez L."/>
            <person name="Alfaro M."/>
            <person name="Sun H."/>
            <person name="Tritt A."/>
            <person name="Yoshinaga Y."/>
            <person name="Zwiers L.-H."/>
            <person name="Turgeon B."/>
            <person name="Goodwin S."/>
            <person name="Spatafora J."/>
            <person name="Crous P."/>
            <person name="Grigoriev I."/>
        </authorList>
    </citation>
    <scope>NUCLEOTIDE SEQUENCE</scope>
    <source>
        <strain evidence="12">ATCC 16933</strain>
    </source>
</reference>
<evidence type="ECO:0000256" key="10">
    <source>
        <dbReference type="ARBA" id="ARBA00023136"/>
    </source>
</evidence>
<evidence type="ECO:0000313" key="13">
    <source>
        <dbReference type="Proteomes" id="UP000799766"/>
    </source>
</evidence>
<dbReference type="GO" id="GO:0045275">
    <property type="term" value="C:respiratory chain complex III"/>
    <property type="evidence" value="ECO:0007669"/>
    <property type="project" value="UniProtKB-UniRule"/>
</dbReference>
<evidence type="ECO:0000256" key="2">
    <source>
        <dbReference type="ARBA" id="ARBA00007668"/>
    </source>
</evidence>
<accession>A0A6A6NPK5</accession>
<keyword evidence="3 11" id="KW-0813">Transport</keyword>
<comment type="similarity">
    <text evidence="2 11">Belongs to the UQCRQ/QCR8 family.</text>
</comment>
<dbReference type="AlphaFoldDB" id="A0A6A6NPK5"/>
<dbReference type="EMBL" id="MU001696">
    <property type="protein sequence ID" value="KAF2453619.1"/>
    <property type="molecule type" value="Genomic_DNA"/>
</dbReference>
<dbReference type="GO" id="GO:0005743">
    <property type="term" value="C:mitochondrial inner membrane"/>
    <property type="evidence" value="ECO:0007669"/>
    <property type="project" value="UniProtKB-SubCell"/>
</dbReference>
<keyword evidence="4 11" id="KW-0679">Respiratory chain</keyword>
<keyword evidence="9 11" id="KW-0496">Mitochondrion</keyword>
<gene>
    <name evidence="12" type="ORF">BDY21DRAFT_355545</name>
</gene>
<sequence>MGGPPTTGRYMGWWGHIGSMPQKGVVTYALSPNRQRPTAGMMHAAVFNTFRRFRQQVLFFVPPLFVAYEVMTWASERNEYLNSKAGRAEAGDEE</sequence>
<dbReference type="Pfam" id="PF02939">
    <property type="entry name" value="UcrQ"/>
    <property type="match status" value="1"/>
</dbReference>
<evidence type="ECO:0000256" key="9">
    <source>
        <dbReference type="ARBA" id="ARBA00023128"/>
    </source>
</evidence>
<keyword evidence="10" id="KW-0472">Membrane</keyword>
<dbReference type="SUPFAM" id="SSF81508">
    <property type="entry name" value="Ubiquinone-binding protein QP-C of cytochrome bc1 complex (Ubiquinol-cytochrome c reductase)"/>
    <property type="match status" value="1"/>
</dbReference>
<dbReference type="FunFam" id="1.20.5.210:FF:000001">
    <property type="entry name" value="Cytochrome b-c1 complex subunit 8"/>
    <property type="match status" value="1"/>
</dbReference>
<evidence type="ECO:0000256" key="3">
    <source>
        <dbReference type="ARBA" id="ARBA00022448"/>
    </source>
</evidence>
<proteinExistence type="inferred from homology"/>
<evidence type="ECO:0000256" key="4">
    <source>
        <dbReference type="ARBA" id="ARBA00022660"/>
    </source>
</evidence>
<comment type="subcellular location">
    <subcellularLocation>
        <location evidence="1 11">Mitochondrion inner membrane</location>
        <topology evidence="1 11">Single-pass membrane protein</topology>
    </subcellularLocation>
</comment>
<dbReference type="Gene3D" id="1.20.5.210">
    <property type="entry name" value="Cytochrome b-c1 complex subunit 8"/>
    <property type="match status" value="1"/>
</dbReference>
<evidence type="ECO:0000256" key="1">
    <source>
        <dbReference type="ARBA" id="ARBA00004434"/>
    </source>
</evidence>
<keyword evidence="7 11" id="KW-0249">Electron transport</keyword>
<evidence type="ECO:0000313" key="12">
    <source>
        <dbReference type="EMBL" id="KAF2453619.1"/>
    </source>
</evidence>
<dbReference type="OrthoDB" id="6683853at2759"/>
<dbReference type="GO" id="GO:0006122">
    <property type="term" value="P:mitochondrial electron transport, ubiquinol to cytochrome c"/>
    <property type="evidence" value="ECO:0007669"/>
    <property type="project" value="UniProtKB-UniRule"/>
</dbReference>
<organism evidence="12 13">
    <name type="scientific">Lineolata rhizophorae</name>
    <dbReference type="NCBI Taxonomy" id="578093"/>
    <lineage>
        <taxon>Eukaryota</taxon>
        <taxon>Fungi</taxon>
        <taxon>Dikarya</taxon>
        <taxon>Ascomycota</taxon>
        <taxon>Pezizomycotina</taxon>
        <taxon>Dothideomycetes</taxon>
        <taxon>Dothideomycetes incertae sedis</taxon>
        <taxon>Lineolatales</taxon>
        <taxon>Lineolataceae</taxon>
        <taxon>Lineolata</taxon>
    </lineage>
</organism>
<dbReference type="PANTHER" id="PTHR12119">
    <property type="entry name" value="UBIQUINOL-CYTOCHROME C REDUCTASE COMPLEX UBIQUINONE-BINDING PROTEIN QP-C"/>
    <property type="match status" value="1"/>
</dbReference>
<comment type="subunit">
    <text evidence="11">Component of the ubiquinol-cytochrome c oxidoreductase (cytochrome b-c1 complex, complex III, CIII), a multisubunit enzyme composed of 3 respiratory subunits cytochrome b, cytochrome c1 and Rieske protein, 2 core protein subunits, and additional low-molecular weight protein subunits. The complex exists as an obligatory dimer and forms supercomplexes (SCs) in the inner mitochondrial membrane with cytochrome c oxidase (complex IV, CIV).</text>
</comment>
<protein>
    <recommendedName>
        <fullName evidence="11">Cytochrome b-c1 complex subunit 8</fullName>
    </recommendedName>
    <alternativeName>
        <fullName evidence="11">Complex III subunit 8</fullName>
    </alternativeName>
</protein>